<dbReference type="InterPro" id="IPR036629">
    <property type="entry name" value="YjbJ_sf"/>
</dbReference>
<evidence type="ECO:0000256" key="1">
    <source>
        <dbReference type="ARBA" id="ARBA00009129"/>
    </source>
</evidence>
<dbReference type="EMBL" id="QKWJ01000142">
    <property type="protein sequence ID" value="RDJ98512.1"/>
    <property type="molecule type" value="Genomic_DNA"/>
</dbReference>
<protein>
    <submittedName>
        <fullName evidence="4">CsbD family protein</fullName>
    </submittedName>
</protein>
<comment type="caution">
    <text evidence="4">The sequence shown here is derived from an EMBL/GenBank/DDBJ whole genome shotgun (WGS) entry which is preliminary data.</text>
</comment>
<reference evidence="5" key="1">
    <citation type="submission" date="2018-06" db="EMBL/GenBank/DDBJ databases">
        <authorList>
            <person name="Feng T."/>
            <person name="Jeon C.O."/>
        </authorList>
    </citation>
    <scope>NUCLEOTIDE SEQUENCE [LARGE SCALE GENOMIC DNA]</scope>
    <source>
        <strain evidence="5">S23</strain>
    </source>
</reference>
<dbReference type="Pfam" id="PF05532">
    <property type="entry name" value="CsbD"/>
    <property type="match status" value="1"/>
</dbReference>
<sequence length="59" mass="6355">MNKSQMKGIGEKVKGKINEAVGKVRGDRAQAVKGKMQQGAGEAQKQFGDAKEQVKKNNP</sequence>
<dbReference type="RefSeq" id="WP_115216718.1">
    <property type="nucleotide sequence ID" value="NZ_QKWJ01000142.1"/>
</dbReference>
<evidence type="ECO:0000313" key="4">
    <source>
        <dbReference type="EMBL" id="RDJ98512.1"/>
    </source>
</evidence>
<dbReference type="AlphaFoldDB" id="A0A370MYW0"/>
<evidence type="ECO:0000313" key="5">
    <source>
        <dbReference type="Proteomes" id="UP000255165"/>
    </source>
</evidence>
<feature type="domain" description="CsbD-like" evidence="3">
    <location>
        <begin position="5"/>
        <end position="56"/>
    </location>
</feature>
<dbReference type="InterPro" id="IPR008462">
    <property type="entry name" value="CsbD"/>
</dbReference>
<comment type="similarity">
    <text evidence="1">Belongs to the UPF0337 (CsbD) family.</text>
</comment>
<evidence type="ECO:0000259" key="3">
    <source>
        <dbReference type="Pfam" id="PF05532"/>
    </source>
</evidence>
<accession>A0A370MYW0</accession>
<evidence type="ECO:0000256" key="2">
    <source>
        <dbReference type="SAM" id="MobiDB-lite"/>
    </source>
</evidence>
<feature type="compositionally biased region" description="Basic and acidic residues" evidence="2">
    <location>
        <begin position="48"/>
        <end position="59"/>
    </location>
</feature>
<dbReference type="Proteomes" id="UP000255165">
    <property type="component" value="Unassembled WGS sequence"/>
</dbReference>
<gene>
    <name evidence="4" type="ORF">DN412_40800</name>
</gene>
<proteinExistence type="inferred from homology"/>
<dbReference type="SUPFAM" id="SSF69047">
    <property type="entry name" value="Hypothetical protein YjbJ"/>
    <property type="match status" value="1"/>
</dbReference>
<keyword evidence="5" id="KW-1185">Reference proteome</keyword>
<organism evidence="4 5">
    <name type="scientific">Cupriavidus lacunae</name>
    <dbReference type="NCBI Taxonomy" id="2666307"/>
    <lineage>
        <taxon>Bacteria</taxon>
        <taxon>Pseudomonadati</taxon>
        <taxon>Pseudomonadota</taxon>
        <taxon>Betaproteobacteria</taxon>
        <taxon>Burkholderiales</taxon>
        <taxon>Burkholderiaceae</taxon>
        <taxon>Cupriavidus</taxon>
    </lineage>
</organism>
<name>A0A370MYW0_9BURK</name>
<dbReference type="Gene3D" id="1.10.1470.10">
    <property type="entry name" value="YjbJ"/>
    <property type="match status" value="1"/>
</dbReference>
<feature type="region of interest" description="Disordered" evidence="2">
    <location>
        <begin position="32"/>
        <end position="59"/>
    </location>
</feature>